<keyword evidence="4" id="KW-1185">Reference proteome</keyword>
<dbReference type="Proteomes" id="UP001168877">
    <property type="component" value="Unassembled WGS sequence"/>
</dbReference>
<dbReference type="PROSITE" id="PS50144">
    <property type="entry name" value="MATH"/>
    <property type="match status" value="1"/>
</dbReference>
<accession>A0AA39SXE1</accession>
<comment type="caution">
    <text evidence="3">The sequence shown here is derived from an EMBL/GenBank/DDBJ whole genome shotgun (WGS) entry which is preliminary data.</text>
</comment>
<name>A0AA39SXE1_ACESA</name>
<dbReference type="EMBL" id="JAUESC010000004">
    <property type="protein sequence ID" value="KAK0597690.1"/>
    <property type="molecule type" value="Genomic_DNA"/>
</dbReference>
<evidence type="ECO:0000259" key="2">
    <source>
        <dbReference type="PROSITE" id="PS50144"/>
    </source>
</evidence>
<feature type="compositionally biased region" description="Acidic residues" evidence="1">
    <location>
        <begin position="72"/>
        <end position="104"/>
    </location>
</feature>
<reference evidence="3" key="1">
    <citation type="journal article" date="2022" name="Plant J.">
        <title>Strategies of tolerance reflected in two North American maple genomes.</title>
        <authorList>
            <person name="McEvoy S.L."/>
            <person name="Sezen U.U."/>
            <person name="Trouern-Trend A."/>
            <person name="McMahon S.M."/>
            <person name="Schaberg P.G."/>
            <person name="Yang J."/>
            <person name="Wegrzyn J.L."/>
            <person name="Swenson N.G."/>
        </authorList>
    </citation>
    <scope>NUCLEOTIDE SEQUENCE</scope>
    <source>
        <strain evidence="3">NS2018</strain>
    </source>
</reference>
<dbReference type="Gene3D" id="2.60.210.10">
    <property type="entry name" value="Apoptosis, Tumor Necrosis Factor Receptor Associated Protein 2, Chain A"/>
    <property type="match status" value="1"/>
</dbReference>
<dbReference type="AlphaFoldDB" id="A0AA39SXE1"/>
<dbReference type="SUPFAM" id="SSF49599">
    <property type="entry name" value="TRAF domain-like"/>
    <property type="match status" value="1"/>
</dbReference>
<reference evidence="3" key="2">
    <citation type="submission" date="2023-06" db="EMBL/GenBank/DDBJ databases">
        <authorList>
            <person name="Swenson N.G."/>
            <person name="Wegrzyn J.L."/>
            <person name="Mcevoy S.L."/>
        </authorList>
    </citation>
    <scope>NUCLEOTIDE SEQUENCE</scope>
    <source>
        <strain evidence="3">NS2018</strain>
        <tissue evidence="3">Leaf</tissue>
    </source>
</reference>
<feature type="region of interest" description="Disordered" evidence="1">
    <location>
        <begin position="72"/>
        <end position="110"/>
    </location>
</feature>
<organism evidence="3 4">
    <name type="scientific">Acer saccharum</name>
    <name type="common">Sugar maple</name>
    <dbReference type="NCBI Taxonomy" id="4024"/>
    <lineage>
        <taxon>Eukaryota</taxon>
        <taxon>Viridiplantae</taxon>
        <taxon>Streptophyta</taxon>
        <taxon>Embryophyta</taxon>
        <taxon>Tracheophyta</taxon>
        <taxon>Spermatophyta</taxon>
        <taxon>Magnoliopsida</taxon>
        <taxon>eudicotyledons</taxon>
        <taxon>Gunneridae</taxon>
        <taxon>Pentapetalae</taxon>
        <taxon>rosids</taxon>
        <taxon>malvids</taxon>
        <taxon>Sapindales</taxon>
        <taxon>Sapindaceae</taxon>
        <taxon>Hippocastanoideae</taxon>
        <taxon>Acereae</taxon>
        <taxon>Acer</taxon>
    </lineage>
</organism>
<feature type="domain" description="MATH" evidence="2">
    <location>
        <begin position="1"/>
        <end position="25"/>
    </location>
</feature>
<dbReference type="InterPro" id="IPR008974">
    <property type="entry name" value="TRAF-like"/>
</dbReference>
<proteinExistence type="predicted"/>
<sequence length="110" mass="12270">MSFADLEDPKQGFLVDDTLIIEAEVTLLGLFNDSSKSSTVQQLFQFYNSHLSSKLLSLSSLFSLLSIGLVDEDESEEECEEGEEGEELQEEEECQGEMEGDDDLSSNFDN</sequence>
<evidence type="ECO:0000313" key="3">
    <source>
        <dbReference type="EMBL" id="KAK0597690.1"/>
    </source>
</evidence>
<dbReference type="InterPro" id="IPR002083">
    <property type="entry name" value="MATH/TRAF_dom"/>
</dbReference>
<evidence type="ECO:0000313" key="4">
    <source>
        <dbReference type="Proteomes" id="UP001168877"/>
    </source>
</evidence>
<evidence type="ECO:0000256" key="1">
    <source>
        <dbReference type="SAM" id="MobiDB-lite"/>
    </source>
</evidence>
<protein>
    <recommendedName>
        <fullName evidence="2">MATH domain-containing protein</fullName>
    </recommendedName>
</protein>
<gene>
    <name evidence="3" type="ORF">LWI29_027651</name>
</gene>